<accession>A0A558IWL4</accession>
<keyword evidence="2" id="KW-0812">Transmembrane</keyword>
<feature type="transmembrane region" description="Helical" evidence="2">
    <location>
        <begin position="140"/>
        <end position="156"/>
    </location>
</feature>
<dbReference type="EMBL" id="VMTX01000003">
    <property type="protein sequence ID" value="TVU85759.1"/>
    <property type="molecule type" value="Genomic_DNA"/>
</dbReference>
<keyword evidence="2" id="KW-0472">Membrane</keyword>
<dbReference type="RefSeq" id="WP_158381220.1">
    <property type="nucleotide sequence ID" value="NZ_VMTX01000003.1"/>
</dbReference>
<feature type="transmembrane region" description="Helical" evidence="2">
    <location>
        <begin position="86"/>
        <end position="105"/>
    </location>
</feature>
<protein>
    <submittedName>
        <fullName evidence="3">Uncharacterized protein</fullName>
    </submittedName>
</protein>
<name>A0A558IWL4_9CORY</name>
<dbReference type="AlphaFoldDB" id="A0A558IWL4"/>
<gene>
    <name evidence="3" type="ORF">FQN05_03430</name>
</gene>
<sequence length="157" mass="17084">MSNPFDSNPFEEPAKPFNGRGANPFAEPARESYAAPSANPSVEPFADPVAAPFAESFAEPERAYAPAPLQDYAPAQQPMEGKIHRFSLFKGLLSLFSVLVGFAGITDGDVASGIGFALPGAWYFFKSLQQKANPTTPQKRHWFVIWLIALVLMFFGA</sequence>
<evidence type="ECO:0000256" key="1">
    <source>
        <dbReference type="SAM" id="MobiDB-lite"/>
    </source>
</evidence>
<feature type="region of interest" description="Disordered" evidence="1">
    <location>
        <begin position="1"/>
        <end position="40"/>
    </location>
</feature>
<keyword evidence="2" id="KW-1133">Transmembrane helix</keyword>
<evidence type="ECO:0000313" key="4">
    <source>
        <dbReference type="Proteomes" id="UP000320648"/>
    </source>
</evidence>
<proteinExistence type="predicted"/>
<reference evidence="3 4" key="1">
    <citation type="submission" date="2019-07" db="EMBL/GenBank/DDBJ databases">
        <title>Draft genome of C. aurimucosum strain 15-4290.</title>
        <authorList>
            <person name="Pacheco L.G.C."/>
            <person name="Aguiar E.R.G.R."/>
            <person name="Navas J."/>
            <person name="Santos C.S."/>
            <person name="Rocha D.J.P.G."/>
        </authorList>
    </citation>
    <scope>NUCLEOTIDE SEQUENCE [LARGE SCALE GENOMIC DNA]</scope>
    <source>
        <strain evidence="3 4">15-4290</strain>
    </source>
</reference>
<comment type="caution">
    <text evidence="3">The sequence shown here is derived from an EMBL/GenBank/DDBJ whole genome shotgun (WGS) entry which is preliminary data.</text>
</comment>
<evidence type="ECO:0000256" key="2">
    <source>
        <dbReference type="SAM" id="Phobius"/>
    </source>
</evidence>
<evidence type="ECO:0000313" key="3">
    <source>
        <dbReference type="EMBL" id="TVU85759.1"/>
    </source>
</evidence>
<dbReference type="Proteomes" id="UP000320648">
    <property type="component" value="Unassembled WGS sequence"/>
</dbReference>
<feature type="transmembrane region" description="Helical" evidence="2">
    <location>
        <begin position="111"/>
        <end position="128"/>
    </location>
</feature>
<organism evidence="3 4">
    <name type="scientific">Corynebacterium aurimucosum</name>
    <dbReference type="NCBI Taxonomy" id="169292"/>
    <lineage>
        <taxon>Bacteria</taxon>
        <taxon>Bacillati</taxon>
        <taxon>Actinomycetota</taxon>
        <taxon>Actinomycetes</taxon>
        <taxon>Mycobacteriales</taxon>
        <taxon>Corynebacteriaceae</taxon>
        <taxon>Corynebacterium</taxon>
    </lineage>
</organism>